<sequence>MPGRRARKPPT</sequence>
<accession>A0A242MKD1</accession>
<comment type="caution">
    <text evidence="1">The sequence shown here is derived from an EMBL/GenBank/DDBJ whole genome shotgun (WGS) entry which is preliminary data.</text>
</comment>
<proteinExistence type="predicted"/>
<gene>
    <name evidence="1" type="ORF">PAMC26577_23520</name>
</gene>
<dbReference type="GO" id="GO:0016853">
    <property type="term" value="F:isomerase activity"/>
    <property type="evidence" value="ECO:0007669"/>
    <property type="project" value="UniProtKB-KW"/>
</dbReference>
<keyword evidence="1" id="KW-0413">Isomerase</keyword>
<reference evidence="1 2" key="1">
    <citation type="submission" date="2017-03" db="EMBL/GenBank/DDBJ databases">
        <title>Genome analysis of strain PAMC 26577.</title>
        <authorList>
            <person name="Oh H.-M."/>
            <person name="Yang J.-A."/>
        </authorList>
    </citation>
    <scope>NUCLEOTIDE SEQUENCE [LARGE SCALE GENOMIC DNA]</scope>
    <source>
        <strain evidence="1 2">PAMC 26577</strain>
    </source>
</reference>
<name>A0A242MKD1_CABSO</name>
<evidence type="ECO:0000313" key="2">
    <source>
        <dbReference type="Proteomes" id="UP000195221"/>
    </source>
</evidence>
<organism evidence="1 2">
    <name type="scientific">Caballeronia sordidicola</name>
    <name type="common">Burkholderia sordidicola</name>
    <dbReference type="NCBI Taxonomy" id="196367"/>
    <lineage>
        <taxon>Bacteria</taxon>
        <taxon>Pseudomonadati</taxon>
        <taxon>Pseudomonadota</taxon>
        <taxon>Betaproteobacteria</taxon>
        <taxon>Burkholderiales</taxon>
        <taxon>Burkholderiaceae</taxon>
        <taxon>Caballeronia</taxon>
    </lineage>
</organism>
<protein>
    <submittedName>
        <fullName evidence="1">Phosphoheptose isomerase</fullName>
    </submittedName>
</protein>
<evidence type="ECO:0000313" key="1">
    <source>
        <dbReference type="EMBL" id="OTP71423.1"/>
    </source>
</evidence>
<dbReference type="Proteomes" id="UP000195221">
    <property type="component" value="Unassembled WGS sequence"/>
</dbReference>
<dbReference type="EMBL" id="NBTZ01000101">
    <property type="protein sequence ID" value="OTP71423.1"/>
    <property type="molecule type" value="Genomic_DNA"/>
</dbReference>